<dbReference type="Proteomes" id="UP000602510">
    <property type="component" value="Unassembled WGS sequence"/>
</dbReference>
<accession>A0A833RY28</accession>
<protein>
    <submittedName>
        <fullName evidence="1">Uncharacterized protein</fullName>
    </submittedName>
</protein>
<dbReference type="EMBL" id="WSZM01001090">
    <property type="protein sequence ID" value="KAF4028336.1"/>
    <property type="molecule type" value="Genomic_DNA"/>
</dbReference>
<evidence type="ECO:0000313" key="2">
    <source>
        <dbReference type="Proteomes" id="UP000602510"/>
    </source>
</evidence>
<name>A0A833RY28_PHYIN</name>
<sequence>MTMWPAADLDETKARTDIKLPYPFRAQVISRTIRKDRPCCYWTNKTSTNGGSRRHENERRHYGTFVGFGVSESVDVGPGQLVHGLRGRWWRLERGTKNEWDNENYAVSG</sequence>
<organism evidence="1 2">
    <name type="scientific">Phytophthora infestans</name>
    <name type="common">Potato late blight agent</name>
    <name type="synonym">Botrytis infestans</name>
    <dbReference type="NCBI Taxonomy" id="4787"/>
    <lineage>
        <taxon>Eukaryota</taxon>
        <taxon>Sar</taxon>
        <taxon>Stramenopiles</taxon>
        <taxon>Oomycota</taxon>
        <taxon>Peronosporomycetes</taxon>
        <taxon>Peronosporales</taxon>
        <taxon>Peronosporaceae</taxon>
        <taxon>Phytophthora</taxon>
    </lineage>
</organism>
<keyword evidence="2" id="KW-1185">Reference proteome</keyword>
<comment type="caution">
    <text evidence="1">The sequence shown here is derived from an EMBL/GenBank/DDBJ whole genome shotgun (WGS) entry which is preliminary data.</text>
</comment>
<dbReference type="AlphaFoldDB" id="A0A833RY28"/>
<gene>
    <name evidence="1" type="ORF">GN244_ATG19989</name>
</gene>
<evidence type="ECO:0000313" key="1">
    <source>
        <dbReference type="EMBL" id="KAF4028336.1"/>
    </source>
</evidence>
<reference evidence="1" key="1">
    <citation type="submission" date="2020-04" db="EMBL/GenBank/DDBJ databases">
        <title>Hybrid Assembly of Korean Phytophthora infestans isolates.</title>
        <authorList>
            <person name="Prokchorchik M."/>
            <person name="Lee Y."/>
            <person name="Seo J."/>
            <person name="Cho J.-H."/>
            <person name="Park Y.-E."/>
            <person name="Jang D.-C."/>
            <person name="Im J.-S."/>
            <person name="Choi J.-G."/>
            <person name="Park H.-J."/>
            <person name="Lee G.-B."/>
            <person name="Lee Y.-G."/>
            <person name="Hong S.-Y."/>
            <person name="Cho K."/>
            <person name="Sohn K.H."/>
        </authorList>
    </citation>
    <scope>NUCLEOTIDE SEQUENCE</scope>
    <source>
        <strain evidence="1">KR_1_A1</strain>
    </source>
</reference>
<proteinExistence type="predicted"/>